<dbReference type="InterPro" id="IPR036866">
    <property type="entry name" value="RibonucZ/Hydroxyglut_hydro"/>
</dbReference>
<evidence type="ECO:0000256" key="4">
    <source>
        <dbReference type="ARBA" id="ARBA00022989"/>
    </source>
</evidence>
<dbReference type="InterPro" id="IPR004477">
    <property type="entry name" value="ComEC_N"/>
</dbReference>
<evidence type="ECO:0000256" key="3">
    <source>
        <dbReference type="ARBA" id="ARBA00022692"/>
    </source>
</evidence>
<feature type="transmembrane region" description="Helical" evidence="6">
    <location>
        <begin position="424"/>
        <end position="441"/>
    </location>
</feature>
<dbReference type="NCBIfam" id="TIGR00360">
    <property type="entry name" value="ComEC_N-term"/>
    <property type="match status" value="1"/>
</dbReference>
<gene>
    <name evidence="8" type="ORF">AYL44_05510</name>
</gene>
<dbReference type="InterPro" id="IPR052159">
    <property type="entry name" value="Competence_DNA_uptake"/>
</dbReference>
<evidence type="ECO:0000256" key="2">
    <source>
        <dbReference type="ARBA" id="ARBA00022475"/>
    </source>
</evidence>
<sequence>MSARTARRRDLRLLPVAGAAWAGAGAAITFPEHAVVSALVLWGVAVAFLGVALRRARPTVFALVAVSLAVAAGAASHVALAQPARDAVAGLEVDGGRSVTFEVDVVGKVERSATGYRFDAITRSATVGDDDRAVSAPVVVRASERAPGLDLGARATVTGTAFRADPGDRAVLVIEASALVVDRPPSGPLAVAATLRTGLVAAVAGLPDPGAGLVPGLAVGDTSAVSDELDQQMKASSLSHLTAVSGANCALVVGIAFGVAALCGARRGIRVAAGLVTLVAFVVLVSPEPSVVRAGAMAAIAMLGLLLGRIGAGVSVLSASVCLLLVLDPWLAASLGFALSAVATGSLLLFAGPLADGLSRWMPSPAALALSVPLAAQLACGPLLVLIEPTVPLVGVLANLLAGPAAPAATVLGLLACLALPFPVLARGLAAIAWLPAAWIAGTADLAARLPGASLPWLEGMPGLLALAATGAAIGAVISARHPRLRRVAAWTLAAVVLTVAAAGPVRTLLDRTRVPDAWAIAACEVGQGDAVLVREGDAVMLIDTGPEPAALAGCLDRFAIDRVDILVLTHFDMDHRGGADAVLGRADLVLHGPVPAAEAADLLARFTARGARTQQVSAGQSGALGECRWRALWPKPRDPVYPAGNDASVIIDVTGCRVPDAIFLGDLSAQPQRSLAATGAVDRRYSVVKVAHHGSADQDDRLYRDLDARVALVTVGENTYGHPRDEILDLLHEEQATIARTDTSGDLAVWRDDGGLRLWRSREG</sequence>
<organism evidence="8 9">
    <name type="scientific">Microbacterium oleivorans</name>
    <dbReference type="NCBI Taxonomy" id="273677"/>
    <lineage>
        <taxon>Bacteria</taxon>
        <taxon>Bacillati</taxon>
        <taxon>Actinomycetota</taxon>
        <taxon>Actinomycetes</taxon>
        <taxon>Micrococcales</taxon>
        <taxon>Microbacteriaceae</taxon>
        <taxon>Microbacterium</taxon>
    </lineage>
</organism>
<feature type="transmembrane region" description="Helical" evidence="6">
    <location>
        <begin position="60"/>
        <end position="80"/>
    </location>
</feature>
<dbReference type="EMBL" id="LSTV01000001">
    <property type="protein sequence ID" value="OAH51690.1"/>
    <property type="molecule type" value="Genomic_DNA"/>
</dbReference>
<dbReference type="InterPro" id="IPR001279">
    <property type="entry name" value="Metallo-B-lactamas"/>
</dbReference>
<dbReference type="GO" id="GO:0005886">
    <property type="term" value="C:plasma membrane"/>
    <property type="evidence" value="ECO:0007669"/>
    <property type="project" value="UniProtKB-SubCell"/>
</dbReference>
<evidence type="ECO:0000256" key="6">
    <source>
        <dbReference type="SAM" id="Phobius"/>
    </source>
</evidence>
<accession>A0A177KE55</accession>
<feature type="transmembrane region" description="Helical" evidence="6">
    <location>
        <begin position="337"/>
        <end position="355"/>
    </location>
</feature>
<comment type="subcellular location">
    <subcellularLocation>
        <location evidence="1">Cell membrane</location>
        <topology evidence="1">Multi-pass membrane protein</topology>
    </subcellularLocation>
</comment>
<feature type="transmembrane region" description="Helical" evidence="6">
    <location>
        <begin position="393"/>
        <end position="417"/>
    </location>
</feature>
<evidence type="ECO:0000256" key="5">
    <source>
        <dbReference type="ARBA" id="ARBA00023136"/>
    </source>
</evidence>
<feature type="transmembrane region" description="Helical" evidence="6">
    <location>
        <begin position="488"/>
        <end position="506"/>
    </location>
</feature>
<evidence type="ECO:0000259" key="7">
    <source>
        <dbReference type="SMART" id="SM00849"/>
    </source>
</evidence>
<feature type="transmembrane region" description="Helical" evidence="6">
    <location>
        <begin position="291"/>
        <end position="307"/>
    </location>
</feature>
<dbReference type="Gene3D" id="3.60.15.10">
    <property type="entry name" value="Ribonuclease Z/Hydroxyacylglutathione hydrolase-like"/>
    <property type="match status" value="1"/>
</dbReference>
<dbReference type="Pfam" id="PF03772">
    <property type="entry name" value="Competence"/>
    <property type="match status" value="1"/>
</dbReference>
<proteinExistence type="predicted"/>
<evidence type="ECO:0000313" key="9">
    <source>
        <dbReference type="Proteomes" id="UP000076998"/>
    </source>
</evidence>
<dbReference type="SUPFAM" id="SSF56281">
    <property type="entry name" value="Metallo-hydrolase/oxidoreductase"/>
    <property type="match status" value="1"/>
</dbReference>
<name>A0A177KE55_9MICO</name>
<comment type="caution">
    <text evidence="8">The sequence shown here is derived from an EMBL/GenBank/DDBJ whole genome shotgun (WGS) entry which is preliminary data.</text>
</comment>
<keyword evidence="3 6" id="KW-0812">Transmembrane</keyword>
<dbReference type="PANTHER" id="PTHR30619">
    <property type="entry name" value="DNA INTERNALIZATION/COMPETENCE PROTEIN COMEC/REC2"/>
    <property type="match status" value="1"/>
</dbReference>
<keyword evidence="4 6" id="KW-1133">Transmembrane helix</keyword>
<dbReference type="Pfam" id="PF00753">
    <property type="entry name" value="Lactamase_B"/>
    <property type="match status" value="1"/>
</dbReference>
<keyword evidence="2" id="KW-1003">Cell membrane</keyword>
<dbReference type="PANTHER" id="PTHR30619:SF1">
    <property type="entry name" value="RECOMBINATION PROTEIN 2"/>
    <property type="match status" value="1"/>
</dbReference>
<dbReference type="Proteomes" id="UP000076998">
    <property type="component" value="Unassembled WGS sequence"/>
</dbReference>
<protein>
    <submittedName>
        <fullName evidence="8">Competence protein ComEC</fullName>
    </submittedName>
</protein>
<feature type="domain" description="Metallo-beta-lactamase" evidence="7">
    <location>
        <begin position="528"/>
        <end position="707"/>
    </location>
</feature>
<dbReference type="AlphaFoldDB" id="A0A177KE55"/>
<feature type="transmembrane region" description="Helical" evidence="6">
    <location>
        <begin position="269"/>
        <end position="285"/>
    </location>
</feature>
<reference evidence="8 9" key="1">
    <citation type="submission" date="2016-02" db="EMBL/GenBank/DDBJ databases">
        <authorList>
            <person name="Wen L."/>
            <person name="He K."/>
            <person name="Yang H."/>
        </authorList>
    </citation>
    <scope>NUCLEOTIDE SEQUENCE [LARGE SCALE GENOMIC DNA]</scope>
    <source>
        <strain evidence="8 9">CD11_3</strain>
    </source>
</reference>
<evidence type="ECO:0000313" key="8">
    <source>
        <dbReference type="EMBL" id="OAH51690.1"/>
    </source>
</evidence>
<dbReference type="OrthoDB" id="7177610at2"/>
<dbReference type="SMART" id="SM00849">
    <property type="entry name" value="Lactamase_B"/>
    <property type="match status" value="1"/>
</dbReference>
<feature type="transmembrane region" description="Helical" evidence="6">
    <location>
        <begin position="461"/>
        <end position="481"/>
    </location>
</feature>
<feature type="transmembrane region" description="Helical" evidence="6">
    <location>
        <begin position="36"/>
        <end position="53"/>
    </location>
</feature>
<keyword evidence="5 6" id="KW-0472">Membrane</keyword>
<evidence type="ECO:0000256" key="1">
    <source>
        <dbReference type="ARBA" id="ARBA00004651"/>
    </source>
</evidence>
<feature type="transmembrane region" description="Helical" evidence="6">
    <location>
        <begin position="241"/>
        <end position="262"/>
    </location>
</feature>
<dbReference type="RefSeq" id="WP_064002196.1">
    <property type="nucleotide sequence ID" value="NZ_LSTV01000001.1"/>
</dbReference>